<keyword evidence="4" id="KW-1185">Reference proteome</keyword>
<feature type="region of interest" description="Disordered" evidence="1">
    <location>
        <begin position="45"/>
        <end position="73"/>
    </location>
</feature>
<dbReference type="HOGENOM" id="CLU_1612120_0_0_1"/>
<feature type="signal peptide" evidence="2">
    <location>
        <begin position="1"/>
        <end position="18"/>
    </location>
</feature>
<name>F9XCW3_ZYMTI</name>
<dbReference type="EMBL" id="CM001201">
    <property type="protein sequence ID" value="EGP86382.1"/>
    <property type="molecule type" value="Genomic_DNA"/>
</dbReference>
<dbReference type="Proteomes" id="UP000008062">
    <property type="component" value="Chromosome 6"/>
</dbReference>
<dbReference type="AlphaFoldDB" id="F9XCW3"/>
<dbReference type="InParanoid" id="F9XCW3"/>
<dbReference type="GeneID" id="13401389"/>
<accession>F9XCW3</accession>
<keyword evidence="2" id="KW-0732">Signal</keyword>
<evidence type="ECO:0000313" key="3">
    <source>
        <dbReference type="EMBL" id="EGP86382.1"/>
    </source>
</evidence>
<dbReference type="RefSeq" id="XP_003851406.1">
    <property type="nucleotide sequence ID" value="XM_003851358.1"/>
</dbReference>
<protein>
    <submittedName>
        <fullName evidence="3">Uncharacterized protein</fullName>
    </submittedName>
</protein>
<evidence type="ECO:0000313" key="4">
    <source>
        <dbReference type="Proteomes" id="UP000008062"/>
    </source>
</evidence>
<feature type="compositionally biased region" description="Pro residues" evidence="1">
    <location>
        <begin position="52"/>
        <end position="61"/>
    </location>
</feature>
<feature type="chain" id="PRO_5003391300" evidence="2">
    <location>
        <begin position="19"/>
        <end position="165"/>
    </location>
</feature>
<proteinExistence type="predicted"/>
<sequence length="165" mass="18261">MFLALILRALLLRHHALTRSTTTMHIMQRPAPKILPPRLSLSCAIRSGGSPPQSPPPPPPRRLSGPSIDASSVVDAGPEPKFFVTIRRIMVASRERKEGVVIVVRGHPPVVLAIGRFRLRRIDLTDVVRTWSSGNEKDKGTGALRTQRQCKLMPPVRELGFTLQT</sequence>
<reference evidence="3 4" key="1">
    <citation type="journal article" date="2011" name="PLoS Genet.">
        <title>Finished genome of the fungal wheat pathogen Mycosphaerella graminicola reveals dispensome structure, chromosome plasticity, and stealth pathogenesis.</title>
        <authorList>
            <person name="Goodwin S.B."/>
            <person name="Ben M'barek S."/>
            <person name="Dhillon B."/>
            <person name="Wittenberg A.H.J."/>
            <person name="Crane C.F."/>
            <person name="Hane J.K."/>
            <person name="Foster A.J."/>
            <person name="Van der Lee T.A.J."/>
            <person name="Grimwood J."/>
            <person name="Aerts A."/>
            <person name="Antoniw J."/>
            <person name="Bailey A."/>
            <person name="Bluhm B."/>
            <person name="Bowler J."/>
            <person name="Bristow J."/>
            <person name="van der Burgt A."/>
            <person name="Canto-Canche B."/>
            <person name="Churchill A.C.L."/>
            <person name="Conde-Ferraez L."/>
            <person name="Cools H.J."/>
            <person name="Coutinho P.M."/>
            <person name="Csukai M."/>
            <person name="Dehal P."/>
            <person name="De Wit P."/>
            <person name="Donzelli B."/>
            <person name="van de Geest H.C."/>
            <person name="van Ham R.C.H.J."/>
            <person name="Hammond-Kosack K.E."/>
            <person name="Henrissat B."/>
            <person name="Kilian A."/>
            <person name="Kobayashi A.K."/>
            <person name="Koopmann E."/>
            <person name="Kourmpetis Y."/>
            <person name="Kuzniar A."/>
            <person name="Lindquist E."/>
            <person name="Lombard V."/>
            <person name="Maliepaard C."/>
            <person name="Martins N."/>
            <person name="Mehrabi R."/>
            <person name="Nap J.P.H."/>
            <person name="Ponomarenko A."/>
            <person name="Rudd J.J."/>
            <person name="Salamov A."/>
            <person name="Schmutz J."/>
            <person name="Schouten H.J."/>
            <person name="Shapiro H."/>
            <person name="Stergiopoulos I."/>
            <person name="Torriani S.F.F."/>
            <person name="Tu H."/>
            <person name="de Vries R.P."/>
            <person name="Waalwijk C."/>
            <person name="Ware S.B."/>
            <person name="Wiebenga A."/>
            <person name="Zwiers L.-H."/>
            <person name="Oliver R.P."/>
            <person name="Grigoriev I.V."/>
            <person name="Kema G.H.J."/>
        </authorList>
    </citation>
    <scope>NUCLEOTIDE SEQUENCE [LARGE SCALE GENOMIC DNA]</scope>
    <source>
        <strain evidence="4">CBS 115943 / IPO323</strain>
    </source>
</reference>
<gene>
    <name evidence="3" type="ORF">MYCGRDRAFT_104769</name>
</gene>
<feature type="non-terminal residue" evidence="3">
    <location>
        <position position="1"/>
    </location>
</feature>
<evidence type="ECO:0000256" key="1">
    <source>
        <dbReference type="SAM" id="MobiDB-lite"/>
    </source>
</evidence>
<dbReference type="KEGG" id="ztr:MYCGRDRAFT_104769"/>
<evidence type="ECO:0000256" key="2">
    <source>
        <dbReference type="SAM" id="SignalP"/>
    </source>
</evidence>
<organism evidence="3 4">
    <name type="scientific">Zymoseptoria tritici (strain CBS 115943 / IPO323)</name>
    <name type="common">Speckled leaf blotch fungus</name>
    <name type="synonym">Septoria tritici</name>
    <dbReference type="NCBI Taxonomy" id="336722"/>
    <lineage>
        <taxon>Eukaryota</taxon>
        <taxon>Fungi</taxon>
        <taxon>Dikarya</taxon>
        <taxon>Ascomycota</taxon>
        <taxon>Pezizomycotina</taxon>
        <taxon>Dothideomycetes</taxon>
        <taxon>Dothideomycetidae</taxon>
        <taxon>Mycosphaerellales</taxon>
        <taxon>Mycosphaerellaceae</taxon>
        <taxon>Zymoseptoria</taxon>
    </lineage>
</organism>